<evidence type="ECO:0000313" key="2">
    <source>
        <dbReference type="Proteomes" id="UP000316759"/>
    </source>
</evidence>
<keyword evidence="2" id="KW-1185">Reference proteome</keyword>
<dbReference type="GO" id="GO:0005739">
    <property type="term" value="C:mitochondrion"/>
    <property type="evidence" value="ECO:0007669"/>
    <property type="project" value="TreeGrafter"/>
</dbReference>
<evidence type="ECO:0000313" key="1">
    <source>
        <dbReference type="EMBL" id="TPP65011.1"/>
    </source>
</evidence>
<reference evidence="1 2" key="1">
    <citation type="submission" date="2019-04" db="EMBL/GenBank/DDBJ databases">
        <title>Annotation for the trematode Fasciola gigantica.</title>
        <authorList>
            <person name="Choi Y.-J."/>
        </authorList>
    </citation>
    <scope>NUCLEOTIDE SEQUENCE [LARGE SCALE GENOMIC DNA]</scope>
    <source>
        <strain evidence="1">Uganda_cow_1</strain>
    </source>
</reference>
<name>A0A504YYA2_FASGI</name>
<dbReference type="OrthoDB" id="6282323at2759"/>
<gene>
    <name evidence="1" type="ORF">FGIG_02633</name>
</gene>
<dbReference type="InterPro" id="IPR011990">
    <property type="entry name" value="TPR-like_helical_dom_sf"/>
</dbReference>
<comment type="caution">
    <text evidence="1">The sequence shown here is derived from an EMBL/GenBank/DDBJ whole genome shotgun (WGS) entry which is preliminary data.</text>
</comment>
<dbReference type="PANTHER" id="PTHR46669:SF1">
    <property type="entry name" value="LEUCINE-RICH PPR MOTIF-CONTAINING PROTEIN, MITOCHONDRIAL"/>
    <property type="match status" value="1"/>
</dbReference>
<dbReference type="STRING" id="46835.A0A504YYA2"/>
<dbReference type="GO" id="GO:0003730">
    <property type="term" value="F:mRNA 3'-UTR binding"/>
    <property type="evidence" value="ECO:0007669"/>
    <property type="project" value="TreeGrafter"/>
</dbReference>
<dbReference type="EMBL" id="SUNJ01003758">
    <property type="protein sequence ID" value="TPP65011.1"/>
    <property type="molecule type" value="Genomic_DNA"/>
</dbReference>
<sequence length="1685" mass="188909">MHRLLWQSNKLFHRSQAAIAHRASQIFSSSSTVLKPNKLNDLTERPRGNWPEVERLGIRRFLDIHKSSSLLLSAKERAESFDNLWSQIKRVDPVPEIDLVNKYLYCVMDCGMSFDAKKILQDLKEMELKPNIRTFGAFIRQSCSRGNMEETSYYLQLLQEARMVPDSNIFSKILYGYLKAGSPEEVASTQEIMKQLGSWPSRIGYEGILTAYAELGDRASLLGTLNEACDVLTHWSSTVDNSRSSLPFSNVFLVQLYVQLHCSEASSEEPCTEILSRLPLSLDPASHVRARDGIKRLLVFGRAEAAAELFKRTDPESADDSYLVSLTRYAAVGGLEMDSTFRIWRLADATGARLNMLKRISSSSNMLSLCHNPHRFRVATGLREELIVDQRATPVSARPAAAFGCLLGTLVPLPKDDGTMPVVDMKAANELVCSLKDQKLLPYDDFISVSPFVCRRLLHASIGSPDGSVKPDPEALAEKITVISSVLSTTQTKALVAQLFETALYSSRYRSVNPPLSARDQEAVRVLVDACLLKNIKFPPNNWIFYSLENAEIPAEKCEKLMLTELHPEPPAEVNKPSSLGRRLRTAIESKNMDGELSLGRRLRTAIESKNMDGAAALIQRIGQSNSSSEKIGSHPVSQTSLPLRSFQMLDPVAIAFDVIRLQTDKSDESPHSNDLTASDVERLFWISWETQILPNALRAIGQVATSFLLKKDIDGLAAFFDRASKQFGSMLEAIMTPQNMKALLEHNFTANLTLLEQMSSHPFLPIHAMTSIVCTLENLIHQCGTNTAELKQWKPGSPEYLPVQILKDRLQGVSHLQKLRNIHNAVESLCKSNAIKFGRSNNLYAAHSLRLWVTQMGLLLLPKTTEMLLLTPYFTGAQFRAYPLEKWALSHELCQHTPVSLDIRQLRALDELITLDNKKSSSSSTSLCRDTATWLVHNVTEPRSQASAQDSAPTNVFPTWLVVAQHLQHNGSYFGMPSTWFVLCMEWLNQVPESTTWLQDLIDWIRFSPSVEHQCALLLAGLLSSKSHDWVEQNYLNKTEWVFALAVSEAMDEFQGKREQQFSELLSRYNEIKTVVELAQAISATPVDKTKIQYTTNNELIRNLALLVSAKVSKHFAIILHFVIPVRCSSINSIYCCFSAFQPSLKSNVLQFLTESHPDLFPVFLNELLTEIKIRPRYLRLVRQIYDDLLAANQDVSLLDLDNQALLYASSRVLDQTQHDLPPPLTHFYKLFDSEKASTWHKEVPAAISRQDFSGLLELLEKCDPSKRLQAFGLLAYALPRIGETHRLNKFLTVVAERMDGHLLNEVALRARPFITYGMGEAFLALARFYRDGNLDWFDRACVRYHKLGPLLQAREAAKLMESTGSSPVKQRTLYTARPTDSAKEISSILRMPLSSVAESLIKAQADPDMLEKKLSLVSTSWSTQRCNALLAYLTAEGASEVIERVITLTGKENRPKQLPFKAFAAMIRAHSGEDNDKEEAQETIQSALDSLAETPSTDIASCLKGPHVESLFRCWPNEKLSELIKLVQGSSPTERSSINLQLASILVNRGRRDLADQLIKVTGPLPVTFLAGSPRHTLSPEDFRATLNYLRESDPDHITAFVDTCLRNAASTTSPNTDKIVNLVRVITTGPQSFNLSQVCLLPTLNLLAEFLRRNPKLPADIKNLLDLTVEYKGIRRQVHPQS</sequence>
<dbReference type="GO" id="GO:0070129">
    <property type="term" value="P:regulation of mitochondrial translation"/>
    <property type="evidence" value="ECO:0007669"/>
    <property type="project" value="TreeGrafter"/>
</dbReference>
<protein>
    <recommendedName>
        <fullName evidence="3">Leucine-rich PPR motif-containing protein mitochondrial</fullName>
    </recommendedName>
</protein>
<evidence type="ECO:0008006" key="3">
    <source>
        <dbReference type="Google" id="ProtNLM"/>
    </source>
</evidence>
<dbReference type="Proteomes" id="UP000316759">
    <property type="component" value="Unassembled WGS sequence"/>
</dbReference>
<dbReference type="Gene3D" id="1.25.40.10">
    <property type="entry name" value="Tetratricopeptide repeat domain"/>
    <property type="match status" value="1"/>
</dbReference>
<dbReference type="PANTHER" id="PTHR46669">
    <property type="entry name" value="LEUCINE-RICH PPR MOTIF-CONTAINING PROTEIN, MITOCHONDRIAL"/>
    <property type="match status" value="1"/>
</dbReference>
<dbReference type="InterPro" id="IPR033490">
    <property type="entry name" value="LRP130"/>
</dbReference>
<proteinExistence type="predicted"/>
<organism evidence="1 2">
    <name type="scientific">Fasciola gigantica</name>
    <name type="common">Giant liver fluke</name>
    <dbReference type="NCBI Taxonomy" id="46835"/>
    <lineage>
        <taxon>Eukaryota</taxon>
        <taxon>Metazoa</taxon>
        <taxon>Spiralia</taxon>
        <taxon>Lophotrochozoa</taxon>
        <taxon>Platyhelminthes</taxon>
        <taxon>Trematoda</taxon>
        <taxon>Digenea</taxon>
        <taxon>Plagiorchiida</taxon>
        <taxon>Echinostomata</taxon>
        <taxon>Echinostomatoidea</taxon>
        <taxon>Fasciolidae</taxon>
        <taxon>Fasciola</taxon>
    </lineage>
</organism>
<accession>A0A504YYA2</accession>
<dbReference type="GO" id="GO:0005634">
    <property type="term" value="C:nucleus"/>
    <property type="evidence" value="ECO:0007669"/>
    <property type="project" value="TreeGrafter"/>
</dbReference>